<keyword evidence="2" id="KW-0732">Signal</keyword>
<evidence type="ECO:0000313" key="4">
    <source>
        <dbReference type="Proteomes" id="UP000483362"/>
    </source>
</evidence>
<dbReference type="Proteomes" id="UP000483362">
    <property type="component" value="Unassembled WGS sequence"/>
</dbReference>
<evidence type="ECO:0000313" key="3">
    <source>
        <dbReference type="EMBL" id="MSS18596.1"/>
    </source>
</evidence>
<dbReference type="RefSeq" id="WP_154328159.1">
    <property type="nucleotide sequence ID" value="NZ_CP045696.1"/>
</dbReference>
<dbReference type="SUPFAM" id="SSF49265">
    <property type="entry name" value="Fibronectin type III"/>
    <property type="match status" value="1"/>
</dbReference>
<accession>A0A6L5XGH6</accession>
<dbReference type="Gene3D" id="2.60.120.200">
    <property type="match status" value="1"/>
</dbReference>
<evidence type="ECO:0008006" key="5">
    <source>
        <dbReference type="Google" id="ProtNLM"/>
    </source>
</evidence>
<keyword evidence="4" id="KW-1185">Reference proteome</keyword>
<dbReference type="InterPro" id="IPR036116">
    <property type="entry name" value="FN3_sf"/>
</dbReference>
<dbReference type="AlphaFoldDB" id="A0A6L5XGH6"/>
<dbReference type="SUPFAM" id="SSF63825">
    <property type="entry name" value="YWTD domain"/>
    <property type="match status" value="1"/>
</dbReference>
<sequence length="723" mass="76945">MLNRKNFTSLLATAIVLLGAVPTTAMTKVELQPSIQRSQPMAGNTQSPAPANVQPAQTPVVGAPVLTAPDGTVLWGCVIDGSNFTNDYWTDPYGVYAFTPADSMTLTTVCKTSDLNANCGGVFYDGWFHYVTMRDAYGDTYFYHNAYDINSWDEDTWVHESLDDGYPYWALSCTYDATTSLSYGCYYTSQGKGMEIASLDYTTLTRKSIAPTDTMYLVFAADAKGQLYAISAGANLYKIDKTTGAATLVGPTGVDIGRYAQSGIINPRNGKFYWASQEKNYDANLYEVNLTTGAATLIGPIPYKSQLSALYIPAPEANDDAPAVVTNLTAAYNGTTTVVGFTAPAATFAGGELKGDLSYKVLVDGSEAATGTVAAGAAARVDVDAADGNRVFTVTTANAAGTSPKAKVEAWVGYDTPADPADVTLAVDDSNVAHLSWKAPTAGVHNGYLGKLTYRLTRYPGEVVVAESQADTTFTETLPSAAMASYSYGVTALNGQQESLMTKSNAVVVGDGFDVPYAEYFDDQASFDLFTLLEGEETGLTWTWNSAGQYAQSTWGRAKAADQWLITPPVKLEAGHTYRFSASVAAQSASYVERFEAACGVAPTRAAMTEPLVAPTELTQGKTFKAYGNDFVPVTTGKYYFGIHAMSEAGMFRVLADSITVTHIMGPTGVTSVGSDVSTGDVEVFNLNGVRVSCGADALATLPKGVYILKYRDAARGRKIVVK</sequence>
<proteinExistence type="predicted"/>
<feature type="region of interest" description="Disordered" evidence="1">
    <location>
        <begin position="37"/>
        <end position="56"/>
    </location>
</feature>
<evidence type="ECO:0000256" key="1">
    <source>
        <dbReference type="SAM" id="MobiDB-lite"/>
    </source>
</evidence>
<reference evidence="3 4" key="1">
    <citation type="submission" date="2019-08" db="EMBL/GenBank/DDBJ databases">
        <title>In-depth cultivation of the pig gut microbiome towards novel bacterial diversity and tailored functional studies.</title>
        <authorList>
            <person name="Wylensek D."/>
            <person name="Hitch T.C.A."/>
            <person name="Clavel T."/>
        </authorList>
    </citation>
    <scope>NUCLEOTIDE SEQUENCE [LARGE SCALE GENOMIC DNA]</scope>
    <source>
        <strain evidence="3 4">Oil-RF-744-WCA-WT-10</strain>
    </source>
</reference>
<protein>
    <recommendedName>
        <fullName evidence="5">Fibronectin type-III domain-containing protein</fullName>
    </recommendedName>
</protein>
<comment type="caution">
    <text evidence="3">The sequence shown here is derived from an EMBL/GenBank/DDBJ whole genome shotgun (WGS) entry which is preliminary data.</text>
</comment>
<feature type="signal peptide" evidence="2">
    <location>
        <begin position="1"/>
        <end position="25"/>
    </location>
</feature>
<evidence type="ECO:0000256" key="2">
    <source>
        <dbReference type="SAM" id="SignalP"/>
    </source>
</evidence>
<gene>
    <name evidence="3" type="ORF">FYJ29_12650</name>
</gene>
<name>A0A6L5XGH6_9BACT</name>
<feature type="chain" id="PRO_5026956665" description="Fibronectin type-III domain-containing protein" evidence="2">
    <location>
        <begin position="26"/>
        <end position="723"/>
    </location>
</feature>
<dbReference type="EMBL" id="VULT01000026">
    <property type="protein sequence ID" value="MSS18596.1"/>
    <property type="molecule type" value="Genomic_DNA"/>
</dbReference>
<dbReference type="NCBIfam" id="NF038128">
    <property type="entry name" value="choice_anch_J"/>
    <property type="match status" value="1"/>
</dbReference>
<organism evidence="3 4">
    <name type="scientific">Sodaliphilus pleomorphus</name>
    <dbReference type="NCBI Taxonomy" id="2606626"/>
    <lineage>
        <taxon>Bacteria</taxon>
        <taxon>Pseudomonadati</taxon>
        <taxon>Bacteroidota</taxon>
        <taxon>Bacteroidia</taxon>
        <taxon>Bacteroidales</taxon>
        <taxon>Muribaculaceae</taxon>
        <taxon>Sodaliphilus</taxon>
    </lineage>
</organism>